<evidence type="ECO:0008006" key="3">
    <source>
        <dbReference type="Google" id="ProtNLM"/>
    </source>
</evidence>
<accession>A0ABS4CEW3</accession>
<sequence>MHKIGYDIVVKDSEAEEMQLLVKKFFEDFDERLAKYTTSLETIINNGIKSGSVNTNLSKFKDSVEQLESHSENLNQRTQKVIIDFLADFDEADGSFY</sequence>
<gene>
    <name evidence="1" type="ORF">I6N96_02130</name>
</gene>
<dbReference type="RefSeq" id="WP_209555849.1">
    <property type="nucleotide sequence ID" value="NZ_JAEDXU010000001.1"/>
</dbReference>
<comment type="caution">
    <text evidence="1">The sequence shown here is derived from an EMBL/GenBank/DDBJ whole genome shotgun (WGS) entry which is preliminary data.</text>
</comment>
<dbReference type="EMBL" id="JAEDXU010000001">
    <property type="protein sequence ID" value="MBP1045062.1"/>
    <property type="molecule type" value="Genomic_DNA"/>
</dbReference>
<evidence type="ECO:0000313" key="2">
    <source>
        <dbReference type="Proteomes" id="UP000673375"/>
    </source>
</evidence>
<protein>
    <recommendedName>
        <fullName evidence="3">LXG domain-containing protein</fullName>
    </recommendedName>
</protein>
<evidence type="ECO:0000313" key="1">
    <source>
        <dbReference type="EMBL" id="MBP1045062.1"/>
    </source>
</evidence>
<keyword evidence="2" id="KW-1185">Reference proteome</keyword>
<organism evidence="1 2">
    <name type="scientific">Enterococcus larvae</name>
    <dbReference type="NCBI Taxonomy" id="2794352"/>
    <lineage>
        <taxon>Bacteria</taxon>
        <taxon>Bacillati</taxon>
        <taxon>Bacillota</taxon>
        <taxon>Bacilli</taxon>
        <taxon>Lactobacillales</taxon>
        <taxon>Enterococcaceae</taxon>
        <taxon>Enterococcus</taxon>
    </lineage>
</organism>
<proteinExistence type="predicted"/>
<name>A0ABS4CEW3_9ENTE</name>
<dbReference type="Proteomes" id="UP000673375">
    <property type="component" value="Unassembled WGS sequence"/>
</dbReference>
<reference evidence="1 2" key="1">
    <citation type="submission" date="2020-12" db="EMBL/GenBank/DDBJ databases">
        <title>Vagococcus allomyrinae sp. nov. and Enterococcus lavae sp. nov., isolated from the larvae of Allomyrina dichotoma.</title>
        <authorList>
            <person name="Lee S.D."/>
        </authorList>
    </citation>
    <scope>NUCLEOTIDE SEQUENCE [LARGE SCALE GENOMIC DNA]</scope>
    <source>
        <strain evidence="1 2">BWM-S5</strain>
    </source>
</reference>